<keyword evidence="1" id="KW-0732">Signal</keyword>
<sequence length="242" mass="26765">MMRTKNLVRASIAAALSTSLLAGCSALNSASTGSSAAEPTTQTYWVNSLKADCVGVGPMKCLQVQKGEKQVSGDWQMFYAPIQGFDYEQGYLYKLRVKETRLPADKVPADASSIAYELVEVLEKQADSKLRLHDIWVLEAIEGQPLELSNERQRPRLEINLQEMRVSGTDGCNRVFGGIQEVTADKMVFGPIAATQMACLNMEVPDQFQQRLSNVRGYSLQGLKLHLLDARGQPMLSFQKTD</sequence>
<feature type="domain" description="DUF306" evidence="2">
    <location>
        <begin position="134"/>
        <end position="239"/>
    </location>
</feature>
<dbReference type="Pfam" id="PF14302">
    <property type="entry name" value="DUF4377"/>
    <property type="match status" value="1"/>
</dbReference>
<dbReference type="Proteomes" id="UP000664344">
    <property type="component" value="Unassembled WGS sequence"/>
</dbReference>
<gene>
    <name evidence="4" type="ORF">JYP53_00165</name>
</gene>
<feature type="signal peptide" evidence="1">
    <location>
        <begin position="1"/>
        <end position="36"/>
    </location>
</feature>
<evidence type="ECO:0000256" key="1">
    <source>
        <dbReference type="SAM" id="SignalP"/>
    </source>
</evidence>
<dbReference type="RefSeq" id="WP_156836608.1">
    <property type="nucleotide sequence ID" value="NZ_JAFKDB010000002.1"/>
</dbReference>
<comment type="caution">
    <text evidence="4">The sequence shown here is derived from an EMBL/GenBank/DDBJ whole genome shotgun (WGS) entry which is preliminary data.</text>
</comment>
<evidence type="ECO:0000259" key="2">
    <source>
        <dbReference type="Pfam" id="PF03724"/>
    </source>
</evidence>
<reference evidence="4 5" key="1">
    <citation type="submission" date="2021-02" db="EMBL/GenBank/DDBJ databases">
        <title>PHA producing bacteria isolated from coastal sediment in Guangdong, Shenzhen.</title>
        <authorList>
            <person name="Zheng W."/>
            <person name="Yu S."/>
            <person name="Huang Y."/>
        </authorList>
    </citation>
    <scope>NUCLEOTIDE SEQUENCE [LARGE SCALE GENOMIC DNA]</scope>
    <source>
        <strain evidence="4 5">TN21-5</strain>
    </source>
</reference>
<dbReference type="PROSITE" id="PS51257">
    <property type="entry name" value="PROKAR_LIPOPROTEIN"/>
    <property type="match status" value="1"/>
</dbReference>
<dbReference type="Gene3D" id="2.40.128.270">
    <property type="match status" value="1"/>
</dbReference>
<dbReference type="InterPro" id="IPR025485">
    <property type="entry name" value="DUF4377"/>
</dbReference>
<evidence type="ECO:0000259" key="3">
    <source>
        <dbReference type="Pfam" id="PF14302"/>
    </source>
</evidence>
<proteinExistence type="predicted"/>
<evidence type="ECO:0000313" key="4">
    <source>
        <dbReference type="EMBL" id="MBN7768315.1"/>
    </source>
</evidence>
<evidence type="ECO:0000313" key="5">
    <source>
        <dbReference type="Proteomes" id="UP000664344"/>
    </source>
</evidence>
<protein>
    <submittedName>
        <fullName evidence="4">DUF4377 domain-containing protein</fullName>
    </submittedName>
</protein>
<keyword evidence="5" id="KW-1185">Reference proteome</keyword>
<dbReference type="PANTHER" id="PTHR35535:SF1">
    <property type="entry name" value="HEAT SHOCK PROTEIN HSLJ"/>
    <property type="match status" value="1"/>
</dbReference>
<feature type="chain" id="PRO_5047172006" evidence="1">
    <location>
        <begin position="37"/>
        <end position="242"/>
    </location>
</feature>
<organism evidence="4 5">
    <name type="scientific">Marinobacter daepoensis</name>
    <dbReference type="NCBI Taxonomy" id="262077"/>
    <lineage>
        <taxon>Bacteria</taxon>
        <taxon>Pseudomonadati</taxon>
        <taxon>Pseudomonadota</taxon>
        <taxon>Gammaproteobacteria</taxon>
        <taxon>Pseudomonadales</taxon>
        <taxon>Marinobacteraceae</taxon>
        <taxon>Marinobacter</taxon>
    </lineage>
</organism>
<dbReference type="InterPro" id="IPR005184">
    <property type="entry name" value="DUF306_Meta_HslJ"/>
</dbReference>
<dbReference type="InterPro" id="IPR038670">
    <property type="entry name" value="HslJ-like_sf"/>
</dbReference>
<feature type="domain" description="DUF4377" evidence="3">
    <location>
        <begin position="45"/>
        <end position="124"/>
    </location>
</feature>
<accession>A0ABS3B8Y5</accession>
<dbReference type="Pfam" id="PF03724">
    <property type="entry name" value="META"/>
    <property type="match status" value="1"/>
</dbReference>
<dbReference type="PANTHER" id="PTHR35535">
    <property type="entry name" value="HEAT SHOCK PROTEIN HSLJ"/>
    <property type="match status" value="1"/>
</dbReference>
<name>A0ABS3B8Y5_9GAMM</name>
<dbReference type="InterPro" id="IPR053147">
    <property type="entry name" value="Hsp_HslJ-like"/>
</dbReference>
<dbReference type="EMBL" id="JAFKDB010000002">
    <property type="protein sequence ID" value="MBN7768315.1"/>
    <property type="molecule type" value="Genomic_DNA"/>
</dbReference>